<name>A0ABY7DP41_MYAAR</name>
<proteinExistence type="predicted"/>
<gene>
    <name evidence="2" type="ORF">MAR_023830</name>
</gene>
<evidence type="ECO:0000313" key="3">
    <source>
        <dbReference type="Proteomes" id="UP001164746"/>
    </source>
</evidence>
<keyword evidence="1" id="KW-1133">Transmembrane helix</keyword>
<feature type="transmembrane region" description="Helical" evidence="1">
    <location>
        <begin position="107"/>
        <end position="127"/>
    </location>
</feature>
<accession>A0ABY7DP41</accession>
<sequence length="261" mass="30471">MVLRSNKCQYEVYVFRNMRNVFIPRGKVYNPLKSSHIYLNFTTAFYGFKIHHDIISVIPYQSVKLYLLSLRSPVEHLAIRQLTKEHQNNIWPQVKMHIMMSKSVCSILSRMVGFSTLALVCGLFGRFSCDFEIRFSRRIHNEYGGDRYFGAHVNDTVSREFHYVPEQQIIRLNKRDCDSHSSPWKTTFALNKTASNIRTAMFTIATSEVIFIHPDNLDFDTDLPPRTLKDSPRRHVELKQWQVVARCSRVKAICSACTDTR</sequence>
<evidence type="ECO:0000256" key="1">
    <source>
        <dbReference type="SAM" id="Phobius"/>
    </source>
</evidence>
<dbReference type="EMBL" id="CP111014">
    <property type="protein sequence ID" value="WAQ99457.1"/>
    <property type="molecule type" value="Genomic_DNA"/>
</dbReference>
<dbReference type="Proteomes" id="UP001164746">
    <property type="component" value="Chromosome 3"/>
</dbReference>
<keyword evidence="1" id="KW-0812">Transmembrane</keyword>
<organism evidence="2 3">
    <name type="scientific">Mya arenaria</name>
    <name type="common">Soft-shell clam</name>
    <dbReference type="NCBI Taxonomy" id="6604"/>
    <lineage>
        <taxon>Eukaryota</taxon>
        <taxon>Metazoa</taxon>
        <taxon>Spiralia</taxon>
        <taxon>Lophotrochozoa</taxon>
        <taxon>Mollusca</taxon>
        <taxon>Bivalvia</taxon>
        <taxon>Autobranchia</taxon>
        <taxon>Heteroconchia</taxon>
        <taxon>Euheterodonta</taxon>
        <taxon>Imparidentia</taxon>
        <taxon>Neoheterodontei</taxon>
        <taxon>Myida</taxon>
        <taxon>Myoidea</taxon>
        <taxon>Myidae</taxon>
        <taxon>Mya</taxon>
    </lineage>
</organism>
<keyword evidence="1" id="KW-0472">Membrane</keyword>
<reference evidence="2" key="1">
    <citation type="submission" date="2022-11" db="EMBL/GenBank/DDBJ databases">
        <title>Centuries of genome instability and evolution in soft-shell clam transmissible cancer (bioRxiv).</title>
        <authorList>
            <person name="Hart S.F.M."/>
            <person name="Yonemitsu M.A."/>
            <person name="Giersch R.M."/>
            <person name="Beal B.F."/>
            <person name="Arriagada G."/>
            <person name="Davis B.W."/>
            <person name="Ostrander E.A."/>
            <person name="Goff S.P."/>
            <person name="Metzger M.J."/>
        </authorList>
    </citation>
    <scope>NUCLEOTIDE SEQUENCE</scope>
    <source>
        <strain evidence="2">MELC-2E11</strain>
        <tissue evidence="2">Siphon/mantle</tissue>
    </source>
</reference>
<protein>
    <submittedName>
        <fullName evidence="2">Uncharacterized protein</fullName>
    </submittedName>
</protein>
<keyword evidence="3" id="KW-1185">Reference proteome</keyword>
<evidence type="ECO:0000313" key="2">
    <source>
        <dbReference type="EMBL" id="WAQ99457.1"/>
    </source>
</evidence>